<name>A0A5E7SDN4_PSEFL</name>
<accession>A0A5E7SDN4</accession>
<dbReference type="GO" id="GO:0016787">
    <property type="term" value="F:hydrolase activity"/>
    <property type="evidence" value="ECO:0007669"/>
    <property type="project" value="InterPro"/>
</dbReference>
<dbReference type="EMBL" id="CABVJF010000003">
    <property type="protein sequence ID" value="VVP84871.1"/>
    <property type="molecule type" value="Genomic_DNA"/>
</dbReference>
<dbReference type="InterPro" id="IPR011697">
    <property type="entry name" value="Peptidase_C26"/>
</dbReference>
<dbReference type="Gene3D" id="3.40.50.880">
    <property type="match status" value="1"/>
</dbReference>
<proteinExistence type="predicted"/>
<evidence type="ECO:0008006" key="3">
    <source>
        <dbReference type="Google" id="ProtNLM"/>
    </source>
</evidence>
<dbReference type="AlphaFoldDB" id="A0A5E7SDN4"/>
<dbReference type="InterPro" id="IPR029062">
    <property type="entry name" value="Class_I_gatase-like"/>
</dbReference>
<dbReference type="Pfam" id="PF07722">
    <property type="entry name" value="Peptidase_C26"/>
    <property type="match status" value="1"/>
</dbReference>
<dbReference type="OrthoDB" id="7024487at2"/>
<reference evidence="1 2" key="1">
    <citation type="submission" date="2019-09" db="EMBL/GenBank/DDBJ databases">
        <authorList>
            <person name="Chandra G."/>
            <person name="Truman W A."/>
        </authorList>
    </citation>
    <scope>NUCLEOTIDE SEQUENCE [LARGE SCALE GENOMIC DNA]</scope>
    <source>
        <strain evidence="1">PS928</strain>
    </source>
</reference>
<protein>
    <recommendedName>
        <fullName evidence="3">Glutamine amidotransferase</fullName>
    </recommendedName>
</protein>
<evidence type="ECO:0000313" key="1">
    <source>
        <dbReference type="EMBL" id="VVP84871.1"/>
    </source>
</evidence>
<sequence length="126" mass="13160">MSRLPLIGVTLCPGQIGLHAYHISGDTYVHAAASAAKGVPLIVPSLPDVPSLSDILDGPDAILFTGSVSNIEPFYASGPANVPRPAHDSARPSTRWLTHDIVEVGLCARPLQWQSVPSDADASNNA</sequence>
<evidence type="ECO:0000313" key="2">
    <source>
        <dbReference type="Proteomes" id="UP000381378"/>
    </source>
</evidence>
<organism evidence="1 2">
    <name type="scientific">Pseudomonas fluorescens</name>
    <dbReference type="NCBI Taxonomy" id="294"/>
    <lineage>
        <taxon>Bacteria</taxon>
        <taxon>Pseudomonadati</taxon>
        <taxon>Pseudomonadota</taxon>
        <taxon>Gammaproteobacteria</taxon>
        <taxon>Pseudomonadales</taxon>
        <taxon>Pseudomonadaceae</taxon>
        <taxon>Pseudomonas</taxon>
    </lineage>
</organism>
<dbReference type="Proteomes" id="UP000381378">
    <property type="component" value="Unassembled WGS sequence"/>
</dbReference>
<gene>
    <name evidence="1" type="ORF">PS928_01094</name>
</gene>